<feature type="signal peptide" evidence="2">
    <location>
        <begin position="1"/>
        <end position="46"/>
    </location>
</feature>
<keyword evidence="3" id="KW-0449">Lipoprotein</keyword>
<reference evidence="3 4" key="1">
    <citation type="journal article" date="2019" name="Emerg. Microbes Infect.">
        <title>Comprehensive subspecies identification of 175 nontuberculous mycobacteria species based on 7547 genomic profiles.</title>
        <authorList>
            <person name="Matsumoto Y."/>
            <person name="Kinjo T."/>
            <person name="Motooka D."/>
            <person name="Nabeya D."/>
            <person name="Jung N."/>
            <person name="Uechi K."/>
            <person name="Horii T."/>
            <person name="Iida T."/>
            <person name="Fujita J."/>
            <person name="Nakamura S."/>
        </authorList>
    </citation>
    <scope>NUCLEOTIDE SEQUENCE [LARGE SCALE GENOMIC DNA]</scope>
    <source>
        <strain evidence="3 4">JCM 15296</strain>
    </source>
</reference>
<proteinExistence type="predicted"/>
<protein>
    <submittedName>
        <fullName evidence="3">Lipoprotein LppN</fullName>
    </submittedName>
</protein>
<evidence type="ECO:0000256" key="2">
    <source>
        <dbReference type="SAM" id="SignalP"/>
    </source>
</evidence>
<feature type="compositionally biased region" description="Low complexity" evidence="1">
    <location>
        <begin position="44"/>
        <end position="63"/>
    </location>
</feature>
<feature type="chain" id="PRO_5046337761" evidence="2">
    <location>
        <begin position="47"/>
        <end position="191"/>
    </location>
</feature>
<keyword evidence="4" id="KW-1185">Reference proteome</keyword>
<organism evidence="3 4">
    <name type="scientific">Mycolicibacterium aubagnense</name>
    <dbReference type="NCBI Taxonomy" id="319707"/>
    <lineage>
        <taxon>Bacteria</taxon>
        <taxon>Bacillati</taxon>
        <taxon>Actinomycetota</taxon>
        <taxon>Actinomycetes</taxon>
        <taxon>Mycobacteriales</taxon>
        <taxon>Mycobacteriaceae</taxon>
        <taxon>Mycolicibacterium</taxon>
    </lineage>
</organism>
<name>A0ABM7IF00_9MYCO</name>
<evidence type="ECO:0000256" key="1">
    <source>
        <dbReference type="SAM" id="MobiDB-lite"/>
    </source>
</evidence>
<dbReference type="Proteomes" id="UP000465609">
    <property type="component" value="Chromosome"/>
</dbReference>
<accession>A0ABM7IF00</accession>
<feature type="region of interest" description="Disordered" evidence="1">
    <location>
        <begin position="44"/>
        <end position="67"/>
    </location>
</feature>
<sequence>MAITLNIKVIATRSIIMTTMTVRPHRLVWQVAAMSLLAACSSNTSATPSSSTPTAAPVETTTALPSPVPIVPMKPHARQAKWVDLQVGDCLNTPPPTDPSIVEVTLVDCTAPHLAEVFLRANVAVNDAIAGVADQRCAAGLAQYAGQSKQYTSTYLIDSNMDRTGHTPLPSTVICLLQSATGRSLNGSAKA</sequence>
<keyword evidence="2" id="KW-0732">Signal</keyword>
<dbReference type="EMBL" id="AP022577">
    <property type="protein sequence ID" value="BBX85319.1"/>
    <property type="molecule type" value="Genomic_DNA"/>
</dbReference>
<evidence type="ECO:0000313" key="3">
    <source>
        <dbReference type="EMBL" id="BBX85319.1"/>
    </source>
</evidence>
<evidence type="ECO:0000313" key="4">
    <source>
        <dbReference type="Proteomes" id="UP000465609"/>
    </source>
</evidence>
<gene>
    <name evidence="3" type="primary">lppN</name>
    <name evidence="3" type="ORF">MAUB_31920</name>
</gene>